<dbReference type="Pfam" id="PF01370">
    <property type="entry name" value="Epimerase"/>
    <property type="match status" value="1"/>
</dbReference>
<dbReference type="InterPro" id="IPR051783">
    <property type="entry name" value="NAD(P)-dependent_oxidoreduct"/>
</dbReference>
<dbReference type="PANTHER" id="PTHR48079">
    <property type="entry name" value="PROTEIN YEEZ"/>
    <property type="match status" value="1"/>
</dbReference>
<organism evidence="2 3">
    <name type="scientific">Pseudoxanthomonas winnipegensis</name>
    <dbReference type="NCBI Taxonomy" id="2480810"/>
    <lineage>
        <taxon>Bacteria</taxon>
        <taxon>Pseudomonadati</taxon>
        <taxon>Pseudomonadota</taxon>
        <taxon>Gammaproteobacteria</taxon>
        <taxon>Lysobacterales</taxon>
        <taxon>Lysobacteraceae</taxon>
        <taxon>Pseudoxanthomonas</taxon>
    </lineage>
</organism>
<dbReference type="RefSeq" id="WP_306991932.1">
    <property type="nucleotide sequence ID" value="NZ_JAUTBB010000001.1"/>
</dbReference>
<evidence type="ECO:0000259" key="1">
    <source>
        <dbReference type="Pfam" id="PF01370"/>
    </source>
</evidence>
<feature type="domain" description="NAD-dependent epimerase/dehydratase" evidence="1">
    <location>
        <begin position="3"/>
        <end position="218"/>
    </location>
</feature>
<dbReference type="InterPro" id="IPR036291">
    <property type="entry name" value="NAD(P)-bd_dom_sf"/>
</dbReference>
<dbReference type="EMBL" id="JAUTBB010000001">
    <property type="protein sequence ID" value="MDQ1119038.1"/>
    <property type="molecule type" value="Genomic_DNA"/>
</dbReference>
<protein>
    <submittedName>
        <fullName evidence="2">Nucleoside-diphosphate-sugar epimerase</fullName>
    </submittedName>
</protein>
<name>A0AAW8GA18_9GAMM</name>
<dbReference type="AlphaFoldDB" id="A0AAW8GA18"/>
<evidence type="ECO:0000313" key="2">
    <source>
        <dbReference type="EMBL" id="MDQ1119038.1"/>
    </source>
</evidence>
<dbReference type="Gene3D" id="3.40.50.720">
    <property type="entry name" value="NAD(P)-binding Rossmann-like Domain"/>
    <property type="match status" value="1"/>
</dbReference>
<sequence>MAIFVTGAAGFIGGAVAARLVANGYQVRGLVRDEARAEQLARRGIVPVLGHLDDRDLIIREAYASEGVVNAADSDHRGAAMALIEGLSGSGKPLLQTSGTGLYAQDTRGEASEQTYDDDAPLPSELEFGDRASIDQHVLGAAARGIRSVVLCNSCIYCWGAGLHRESIMVPWLKRQAQEDGAARFIGSGANVWSNVHIDDLVDLYLLALDQAPAGSRYLVENGQSTFADLAQAIADRLGLGQAQSWSVEEAAAHVDETYAFIFGSHCRVRATRARSELRWQPKVGAMLDWIRQEG</sequence>
<reference evidence="2" key="1">
    <citation type="submission" date="2023-07" db="EMBL/GenBank/DDBJ databases">
        <title>Functional and genomic diversity of the sorghum phyllosphere microbiome.</title>
        <authorList>
            <person name="Shade A."/>
        </authorList>
    </citation>
    <scope>NUCLEOTIDE SEQUENCE</scope>
    <source>
        <strain evidence="2">SORGH_AS_0908</strain>
    </source>
</reference>
<dbReference type="GO" id="GO:0004029">
    <property type="term" value="F:aldehyde dehydrogenase (NAD+) activity"/>
    <property type="evidence" value="ECO:0007669"/>
    <property type="project" value="TreeGrafter"/>
</dbReference>
<proteinExistence type="predicted"/>
<dbReference type="Proteomes" id="UP001234354">
    <property type="component" value="Unassembled WGS sequence"/>
</dbReference>
<accession>A0AAW8GA18</accession>
<dbReference type="InterPro" id="IPR001509">
    <property type="entry name" value="Epimerase_deHydtase"/>
</dbReference>
<dbReference type="GO" id="GO:0005737">
    <property type="term" value="C:cytoplasm"/>
    <property type="evidence" value="ECO:0007669"/>
    <property type="project" value="TreeGrafter"/>
</dbReference>
<dbReference type="SUPFAM" id="SSF51735">
    <property type="entry name" value="NAD(P)-binding Rossmann-fold domains"/>
    <property type="match status" value="1"/>
</dbReference>
<gene>
    <name evidence="2" type="ORF">QE383_001346</name>
</gene>
<dbReference type="PANTHER" id="PTHR48079:SF6">
    <property type="entry name" value="NAD(P)-BINDING DOMAIN-CONTAINING PROTEIN-RELATED"/>
    <property type="match status" value="1"/>
</dbReference>
<comment type="caution">
    <text evidence="2">The sequence shown here is derived from an EMBL/GenBank/DDBJ whole genome shotgun (WGS) entry which is preliminary data.</text>
</comment>
<evidence type="ECO:0000313" key="3">
    <source>
        <dbReference type="Proteomes" id="UP001234354"/>
    </source>
</evidence>